<dbReference type="Pfam" id="PF13771">
    <property type="entry name" value="zf-HC5HC2H"/>
    <property type="match status" value="1"/>
</dbReference>
<dbReference type="GO" id="GO:0005634">
    <property type="term" value="C:nucleus"/>
    <property type="evidence" value="ECO:0007669"/>
    <property type="project" value="TreeGrafter"/>
</dbReference>
<evidence type="ECO:0000256" key="2">
    <source>
        <dbReference type="ARBA" id="ARBA00022771"/>
    </source>
</evidence>
<keyword evidence="1" id="KW-0479">Metal-binding</keyword>
<keyword evidence="3" id="KW-0862">Zinc</keyword>
<dbReference type="InterPro" id="IPR051188">
    <property type="entry name" value="PHD-type_Zinc_Finger"/>
</dbReference>
<feature type="non-terminal residue" evidence="5">
    <location>
        <position position="1"/>
    </location>
</feature>
<protein>
    <submittedName>
        <fullName evidence="5">PHF7 protein</fullName>
    </submittedName>
</protein>
<dbReference type="AlphaFoldDB" id="A0A7K9TP71"/>
<gene>
    <name evidence="5" type="primary">Phf7</name>
    <name evidence="5" type="ORF">CHLAEN_R05161</name>
</gene>
<feature type="non-terminal residue" evidence="5">
    <location>
        <position position="117"/>
    </location>
</feature>
<evidence type="ECO:0000313" key="6">
    <source>
        <dbReference type="Proteomes" id="UP000579406"/>
    </source>
</evidence>
<evidence type="ECO:0000313" key="5">
    <source>
        <dbReference type="EMBL" id="NXI50257.1"/>
    </source>
</evidence>
<dbReference type="GO" id="GO:0008270">
    <property type="term" value="F:zinc ion binding"/>
    <property type="evidence" value="ECO:0007669"/>
    <property type="project" value="UniProtKB-KW"/>
</dbReference>
<keyword evidence="2" id="KW-0863">Zinc-finger</keyword>
<dbReference type="PANTHER" id="PTHR12420">
    <property type="entry name" value="PHD FINGER PROTEIN"/>
    <property type="match status" value="1"/>
</dbReference>
<reference evidence="5 6" key="1">
    <citation type="submission" date="2019-09" db="EMBL/GenBank/DDBJ databases">
        <title>Bird 10,000 Genomes (B10K) Project - Family phase.</title>
        <authorList>
            <person name="Zhang G."/>
        </authorList>
    </citation>
    <scope>NUCLEOTIDE SEQUENCE [LARGE SCALE GENOMIC DNA]</scope>
    <source>
        <strain evidence="5">B10K-DU-001-61</strain>
        <tissue evidence="5">Muscle</tissue>
    </source>
</reference>
<sequence length="117" mass="13184">VCMFCHRAVADPELCGAKIELPVFCAHKFCLYFASQLYRQPVEQAGWVRYSREDIRRVIARAAQKDCCVCRKSGAAITCSEMGCECSFHLPCAAKGGCVAQYRPPYRYLLSSLCQHH</sequence>
<evidence type="ECO:0000256" key="1">
    <source>
        <dbReference type="ARBA" id="ARBA00022723"/>
    </source>
</evidence>
<evidence type="ECO:0000259" key="4">
    <source>
        <dbReference type="PROSITE" id="PS51805"/>
    </source>
</evidence>
<proteinExistence type="predicted"/>
<comment type="caution">
    <text evidence="5">The sequence shown here is derived from an EMBL/GenBank/DDBJ whole genome shotgun (WGS) entry which is preliminary data.</text>
</comment>
<dbReference type="EMBL" id="VWZY01001914">
    <property type="protein sequence ID" value="NXI50257.1"/>
    <property type="molecule type" value="Genomic_DNA"/>
</dbReference>
<dbReference type="InterPro" id="IPR034732">
    <property type="entry name" value="EPHD"/>
</dbReference>
<organism evidence="5 6">
    <name type="scientific">Chloroceryle aenea</name>
    <name type="common">American pygmy kingfisher</name>
    <dbReference type="NCBI Taxonomy" id="176938"/>
    <lineage>
        <taxon>Eukaryota</taxon>
        <taxon>Metazoa</taxon>
        <taxon>Chordata</taxon>
        <taxon>Craniata</taxon>
        <taxon>Vertebrata</taxon>
        <taxon>Euteleostomi</taxon>
        <taxon>Archelosauria</taxon>
        <taxon>Archosauria</taxon>
        <taxon>Dinosauria</taxon>
        <taxon>Saurischia</taxon>
        <taxon>Theropoda</taxon>
        <taxon>Coelurosauria</taxon>
        <taxon>Aves</taxon>
        <taxon>Neognathae</taxon>
        <taxon>Neoaves</taxon>
        <taxon>Telluraves</taxon>
        <taxon>Coraciimorphae</taxon>
        <taxon>Coraciiformes</taxon>
        <taxon>Cerylidae</taxon>
        <taxon>Chloroceryle</taxon>
    </lineage>
</organism>
<dbReference type="Gene3D" id="3.30.40.10">
    <property type="entry name" value="Zinc/RING finger domain, C3HC4 (zinc finger)"/>
    <property type="match status" value="1"/>
</dbReference>
<evidence type="ECO:0000256" key="3">
    <source>
        <dbReference type="ARBA" id="ARBA00022833"/>
    </source>
</evidence>
<dbReference type="InterPro" id="IPR013083">
    <property type="entry name" value="Znf_RING/FYVE/PHD"/>
</dbReference>
<dbReference type="PANTHER" id="PTHR12420:SF47">
    <property type="entry name" value="PHD FINGER PROTEIN 7"/>
    <property type="match status" value="1"/>
</dbReference>
<feature type="domain" description="PHD-type" evidence="4">
    <location>
        <begin position="1"/>
        <end position="117"/>
    </location>
</feature>
<dbReference type="PROSITE" id="PS51805">
    <property type="entry name" value="EPHD"/>
    <property type="match status" value="1"/>
</dbReference>
<dbReference type="Proteomes" id="UP000579406">
    <property type="component" value="Unassembled WGS sequence"/>
</dbReference>
<name>A0A7K9TP71_9AVES</name>
<accession>A0A7K9TP71</accession>
<dbReference type="OrthoDB" id="512616at2759"/>
<keyword evidence="6" id="KW-1185">Reference proteome</keyword>